<feature type="region of interest" description="Disordered" evidence="3">
    <location>
        <begin position="294"/>
        <end position="313"/>
    </location>
</feature>
<keyword evidence="2 5" id="KW-0418">Kinase</keyword>
<sequence length="313" mass="31620">MADSPRLIFTGNVIVDIVMAIDRMPEPGGDVIASASGLTAGGGYNAMVAAQRDGLPVVFAGQYGTGGFGTIVRTALADAGFAVAQTGIDDVDSGFTVALVDASTERTFVTSRGAEGRLTRADLDRVEVRPADLVYVSGYSLAHPVNAEALPGWLEALPAGVRVLFDPSPLVDTFAPELLGRVLAATDVVSVNAREARLMTGGVDLAAAAVALAGRTRGGAAIVRDGAAGCWVVEQGAPAAELVPGLPVDAVDSNGAGDAHGGVLAAALSRGDDLVAAARRANVAAAIAVTRRGPATAPTAEEIDRELERATRG</sequence>
<dbReference type="PANTHER" id="PTHR10584">
    <property type="entry name" value="SUGAR KINASE"/>
    <property type="match status" value="1"/>
</dbReference>
<dbReference type="RefSeq" id="WP_301210286.1">
    <property type="nucleotide sequence ID" value="NZ_JAROCF010000001.1"/>
</dbReference>
<evidence type="ECO:0000256" key="1">
    <source>
        <dbReference type="ARBA" id="ARBA00022679"/>
    </source>
</evidence>
<dbReference type="SUPFAM" id="SSF53613">
    <property type="entry name" value="Ribokinase-like"/>
    <property type="match status" value="1"/>
</dbReference>
<accession>A0ABT8K8T3</accession>
<dbReference type="PANTHER" id="PTHR10584:SF166">
    <property type="entry name" value="RIBOKINASE"/>
    <property type="match status" value="1"/>
</dbReference>
<gene>
    <name evidence="5" type="ORF">P5G50_05320</name>
</gene>
<dbReference type="Gene3D" id="3.40.1190.20">
    <property type="match status" value="1"/>
</dbReference>
<reference evidence="5" key="1">
    <citation type="submission" date="2023-06" db="EMBL/GenBank/DDBJ databases">
        <title>MT1 and MT2 Draft Genomes of Novel Species.</title>
        <authorList>
            <person name="Venkateswaran K."/>
        </authorList>
    </citation>
    <scope>NUCLEOTIDE SEQUENCE</scope>
    <source>
        <strain evidence="5">F6_8S_P_1B</strain>
    </source>
</reference>
<name>A0ABT8K8T3_9MICO</name>
<keyword evidence="1" id="KW-0808">Transferase</keyword>
<dbReference type="InterPro" id="IPR029056">
    <property type="entry name" value="Ribokinase-like"/>
</dbReference>
<evidence type="ECO:0000259" key="4">
    <source>
        <dbReference type="Pfam" id="PF00294"/>
    </source>
</evidence>
<proteinExistence type="predicted"/>
<evidence type="ECO:0000256" key="2">
    <source>
        <dbReference type="ARBA" id="ARBA00022777"/>
    </source>
</evidence>
<dbReference type="Proteomes" id="UP001174208">
    <property type="component" value="Unassembled WGS sequence"/>
</dbReference>
<dbReference type="PRINTS" id="PR00990">
    <property type="entry name" value="RIBOKINASE"/>
</dbReference>
<feature type="domain" description="Carbohydrate kinase PfkB" evidence="4">
    <location>
        <begin position="12"/>
        <end position="296"/>
    </location>
</feature>
<dbReference type="InterPro" id="IPR011611">
    <property type="entry name" value="PfkB_dom"/>
</dbReference>
<evidence type="ECO:0000313" key="6">
    <source>
        <dbReference type="Proteomes" id="UP001174208"/>
    </source>
</evidence>
<dbReference type="EMBL" id="JAROCF010000001">
    <property type="protein sequence ID" value="MDN4613868.1"/>
    <property type="molecule type" value="Genomic_DNA"/>
</dbReference>
<evidence type="ECO:0000256" key="3">
    <source>
        <dbReference type="SAM" id="MobiDB-lite"/>
    </source>
</evidence>
<keyword evidence="6" id="KW-1185">Reference proteome</keyword>
<organism evidence="5 6">
    <name type="scientific">Leifsonia williamsii</name>
    <dbReference type="NCBI Taxonomy" id="3035919"/>
    <lineage>
        <taxon>Bacteria</taxon>
        <taxon>Bacillati</taxon>
        <taxon>Actinomycetota</taxon>
        <taxon>Actinomycetes</taxon>
        <taxon>Micrococcales</taxon>
        <taxon>Microbacteriaceae</taxon>
        <taxon>Leifsonia</taxon>
    </lineage>
</organism>
<evidence type="ECO:0000313" key="5">
    <source>
        <dbReference type="EMBL" id="MDN4613868.1"/>
    </source>
</evidence>
<protein>
    <submittedName>
        <fullName evidence="5">PfkB family carbohydrate kinase</fullName>
    </submittedName>
</protein>
<dbReference type="InterPro" id="IPR002139">
    <property type="entry name" value="Ribo/fructo_kinase"/>
</dbReference>
<dbReference type="GO" id="GO:0016301">
    <property type="term" value="F:kinase activity"/>
    <property type="evidence" value="ECO:0007669"/>
    <property type="project" value="UniProtKB-KW"/>
</dbReference>
<dbReference type="Pfam" id="PF00294">
    <property type="entry name" value="PfkB"/>
    <property type="match status" value="1"/>
</dbReference>
<comment type="caution">
    <text evidence="5">The sequence shown here is derived from an EMBL/GenBank/DDBJ whole genome shotgun (WGS) entry which is preliminary data.</text>
</comment>